<dbReference type="InterPro" id="IPR010228">
    <property type="entry name" value="NADH_UbQ_OxRdtase_Gsu"/>
</dbReference>
<keyword evidence="7 10" id="KW-0411">Iron-sulfur</keyword>
<dbReference type="FunFam" id="3.30.200.210:FF:000002">
    <property type="entry name" value="NADH-ubiquinone oxidoreductase 75 kDa subunit"/>
    <property type="match status" value="1"/>
</dbReference>
<keyword evidence="6 10" id="KW-0408">Iron</keyword>
<dbReference type="GO" id="GO:0051537">
    <property type="term" value="F:2 iron, 2 sulfur cluster binding"/>
    <property type="evidence" value="ECO:0007669"/>
    <property type="project" value="UniProtKB-UniRule"/>
</dbReference>
<gene>
    <name evidence="14" type="primary">nqo3</name>
    <name evidence="14" type="ORF">JGUZn3_16670</name>
</gene>
<keyword evidence="10" id="KW-0874">Quinone</keyword>
<dbReference type="InterPro" id="IPR050123">
    <property type="entry name" value="Prok_molybdopt-oxidoreductase"/>
</dbReference>
<evidence type="ECO:0000259" key="13">
    <source>
        <dbReference type="PROSITE" id="PS51839"/>
    </source>
</evidence>
<evidence type="ECO:0000256" key="6">
    <source>
        <dbReference type="ARBA" id="ARBA00023004"/>
    </source>
</evidence>
<dbReference type="EC" id="7.1.1.-" evidence="10"/>
<dbReference type="InterPro" id="IPR001041">
    <property type="entry name" value="2Fe-2S_ferredoxin-type"/>
</dbReference>
<dbReference type="InterPro" id="IPR006656">
    <property type="entry name" value="Mopterin_OxRdtase"/>
</dbReference>
<proteinExistence type="inferred from homology"/>
<evidence type="ECO:0000256" key="2">
    <source>
        <dbReference type="ARBA" id="ARBA00005404"/>
    </source>
</evidence>
<dbReference type="Gene3D" id="3.10.20.740">
    <property type="match status" value="1"/>
</dbReference>
<dbReference type="SUPFAM" id="SSF54862">
    <property type="entry name" value="4Fe-4S ferredoxins"/>
    <property type="match status" value="1"/>
</dbReference>
<dbReference type="PANTHER" id="PTHR43105:SF13">
    <property type="entry name" value="NADH-UBIQUINONE OXIDOREDUCTASE 75 KDA SUBUNIT, MITOCHONDRIAL"/>
    <property type="match status" value="1"/>
</dbReference>
<keyword evidence="15" id="KW-1185">Reference proteome</keyword>
<dbReference type="InterPro" id="IPR019574">
    <property type="entry name" value="NADH_UbQ_OxRdtase_Gsu_4Fe4S-bd"/>
</dbReference>
<evidence type="ECO:0000313" key="14">
    <source>
        <dbReference type="EMBL" id="QNT78885.1"/>
    </source>
</evidence>
<dbReference type="PROSITE" id="PS00641">
    <property type="entry name" value="COMPLEX1_75K_1"/>
    <property type="match status" value="1"/>
</dbReference>
<dbReference type="NCBIfam" id="TIGR01973">
    <property type="entry name" value="NuoG"/>
    <property type="match status" value="1"/>
</dbReference>
<dbReference type="InterPro" id="IPR006963">
    <property type="entry name" value="Mopterin_OxRdtase_4Fe-4S_dom"/>
</dbReference>
<evidence type="ECO:0000256" key="9">
    <source>
        <dbReference type="ARBA" id="ARBA00047712"/>
    </source>
</evidence>
<dbReference type="CDD" id="cd02773">
    <property type="entry name" value="MopB_Res-Cmplx1_Nad11"/>
    <property type="match status" value="1"/>
</dbReference>
<keyword evidence="8 10" id="KW-0520">NAD</keyword>
<dbReference type="GO" id="GO:0046872">
    <property type="term" value="F:metal ion binding"/>
    <property type="evidence" value="ECO:0007669"/>
    <property type="project" value="UniProtKB-UniRule"/>
</dbReference>
<evidence type="ECO:0000256" key="7">
    <source>
        <dbReference type="ARBA" id="ARBA00023014"/>
    </source>
</evidence>
<dbReference type="KEGG" id="ebla:JGUZn3_16670"/>
<evidence type="ECO:0000256" key="4">
    <source>
        <dbReference type="ARBA" id="ARBA00022723"/>
    </source>
</evidence>
<comment type="similarity">
    <text evidence="2 10">Belongs to the complex I 75 kDa subunit family.</text>
</comment>
<sequence>MVRVIVDTIPVDVPEASSVLQACELAGKEIPRFCYHEKLSIAGNCRMCLVQIGNGPKPVASCAFPISPGMVIWTDTEMVRRARRGVMEFLLINHPLDCPICDQGGECDLQDQAVGYGKDHSRFTENKRAVKDKYLGPLVKTVMTRCILCTRCVRFATEIAGVPELGSISRGENMEITNYVSKALTSELSGNLVDICPVGALTSKPYAFIARPWELRRTDGIDVLDAVGTNVSVQARGGAVLRITPRRNDWVNEEWLADKGRFSVDALTRNRLDRPWLKREGQKVAVSWQEAFVSLAEKIKQSSANRIGALVGDLCDVESMFALKGVMAAIGSGNIDCRIDGADYDTQHRAFYTFNSGIAGIEQADALLIIGSVPRHEAPVINARIRKRYLQNQLPIAVIGHEDVDLTYAVDFLGDDLSMLENILDGTHPFATALKNAKRPMIIVGHGALRRRDARAVLSKSWAVASAFGALTSEWNGFNVLHMDASRVGALDIDFLPQEGGLNIVEMLNGGVDILWLLGVDNPDVIDRIPESSFVIYQGHHGGYGAQRADMILPGTAYTEKAGLYVNTEGRVQQSFQAVFPPGEAKEDWRILRAFSEVLNSSLPYNTHQQLREELYKCYPHFAEERWMDERVDLSTIQPDHVGQVIENSPLHPAVINYYQTNIISLNSPTMEECTRVYVQPSFEREVG</sequence>
<comment type="cofactor">
    <cofactor evidence="1 10">
        <name>[4Fe-4S] cluster</name>
        <dbReference type="ChEBI" id="CHEBI:49883"/>
    </cofactor>
</comment>
<evidence type="ECO:0000256" key="5">
    <source>
        <dbReference type="ARBA" id="ARBA00022967"/>
    </source>
</evidence>
<dbReference type="Pfam" id="PF00384">
    <property type="entry name" value="Molybdopterin"/>
    <property type="match status" value="1"/>
</dbReference>
<evidence type="ECO:0000259" key="12">
    <source>
        <dbReference type="PROSITE" id="PS51669"/>
    </source>
</evidence>
<accession>A0A7H1NSX5</accession>
<keyword evidence="4 10" id="KW-0479">Metal-binding</keyword>
<feature type="domain" description="4Fe-4S His(Cys)3-ligated-type" evidence="13">
    <location>
        <begin position="78"/>
        <end position="117"/>
    </location>
</feature>
<dbReference type="PROSITE" id="PS51669">
    <property type="entry name" value="4FE4S_MOW_BIS_MGD"/>
    <property type="match status" value="1"/>
</dbReference>
<dbReference type="Pfam" id="PF10588">
    <property type="entry name" value="NADH-G_4Fe-4S_3"/>
    <property type="match status" value="1"/>
</dbReference>
<feature type="domain" description="2Fe-2S ferredoxin-type" evidence="11">
    <location>
        <begin position="1"/>
        <end position="78"/>
    </location>
</feature>
<dbReference type="PANTHER" id="PTHR43105">
    <property type="entry name" value="RESPIRATORY NITRATE REDUCTASE"/>
    <property type="match status" value="1"/>
</dbReference>
<dbReference type="PROSITE" id="PS51839">
    <property type="entry name" value="4FE4S_HC3"/>
    <property type="match status" value="1"/>
</dbReference>
<evidence type="ECO:0000256" key="3">
    <source>
        <dbReference type="ARBA" id="ARBA00022485"/>
    </source>
</evidence>
<dbReference type="GO" id="GO:0042773">
    <property type="term" value="P:ATP synthesis coupled electron transport"/>
    <property type="evidence" value="ECO:0007669"/>
    <property type="project" value="InterPro"/>
</dbReference>
<dbReference type="InterPro" id="IPR054351">
    <property type="entry name" value="NADH_UbQ_OxRdtase_ferredoxin"/>
</dbReference>
<dbReference type="Gene3D" id="3.30.200.210">
    <property type="match status" value="1"/>
</dbReference>
<evidence type="ECO:0000256" key="10">
    <source>
        <dbReference type="RuleBase" id="RU003525"/>
    </source>
</evidence>
<dbReference type="SMART" id="SM00929">
    <property type="entry name" value="NADH-G_4Fe-4S_3"/>
    <property type="match status" value="1"/>
</dbReference>
<reference evidence="14 15" key="1">
    <citation type="submission" date="2020-08" db="EMBL/GenBank/DDBJ databases">
        <title>Complete genome sequence of Entomobacter blattae G55GP.</title>
        <authorList>
            <person name="Poehlein A."/>
            <person name="Guzman J."/>
            <person name="Daniel R."/>
            <person name="Vilcinskas A."/>
        </authorList>
    </citation>
    <scope>NUCLEOTIDE SEQUENCE [LARGE SCALE GENOMIC DNA]</scope>
    <source>
        <strain evidence="14 15">G55GP</strain>
    </source>
</reference>
<protein>
    <recommendedName>
        <fullName evidence="10">NADH-quinone oxidoreductase</fullName>
        <ecNumber evidence="10">7.1.1.-</ecNumber>
    </recommendedName>
</protein>
<dbReference type="GO" id="GO:0048038">
    <property type="term" value="F:quinone binding"/>
    <property type="evidence" value="ECO:0007669"/>
    <property type="project" value="UniProtKB-UniRule"/>
</dbReference>
<comment type="catalytic activity">
    <reaction evidence="9 10">
        <text>a quinone + NADH + 5 H(+)(in) = a quinol + NAD(+) + 4 H(+)(out)</text>
        <dbReference type="Rhea" id="RHEA:57888"/>
        <dbReference type="ChEBI" id="CHEBI:15378"/>
        <dbReference type="ChEBI" id="CHEBI:24646"/>
        <dbReference type="ChEBI" id="CHEBI:57540"/>
        <dbReference type="ChEBI" id="CHEBI:57945"/>
        <dbReference type="ChEBI" id="CHEBI:132124"/>
    </reaction>
</comment>
<dbReference type="Pfam" id="PF22151">
    <property type="entry name" value="Fer4_NDSU1"/>
    <property type="match status" value="1"/>
</dbReference>
<dbReference type="SUPFAM" id="SSF53706">
    <property type="entry name" value="Formate dehydrogenase/DMSO reductase, domains 1-3"/>
    <property type="match status" value="1"/>
</dbReference>
<organism evidence="14 15">
    <name type="scientific">Entomobacter blattae</name>
    <dbReference type="NCBI Taxonomy" id="2762277"/>
    <lineage>
        <taxon>Bacteria</taxon>
        <taxon>Pseudomonadati</taxon>
        <taxon>Pseudomonadota</taxon>
        <taxon>Alphaproteobacteria</taxon>
        <taxon>Acetobacterales</taxon>
        <taxon>Acetobacteraceae</taxon>
        <taxon>Entomobacter</taxon>
    </lineage>
</organism>
<dbReference type="SUPFAM" id="SSF54292">
    <property type="entry name" value="2Fe-2S ferredoxin-like"/>
    <property type="match status" value="1"/>
</dbReference>
<dbReference type="GO" id="GO:0016651">
    <property type="term" value="F:oxidoreductase activity, acting on NAD(P)H"/>
    <property type="evidence" value="ECO:0007669"/>
    <property type="project" value="InterPro"/>
</dbReference>
<keyword evidence="14" id="KW-0560">Oxidoreductase</keyword>
<dbReference type="Pfam" id="PF22117">
    <property type="entry name" value="Fer4_Nqo3"/>
    <property type="match status" value="1"/>
</dbReference>
<dbReference type="Gene3D" id="3.40.50.740">
    <property type="match status" value="1"/>
</dbReference>
<dbReference type="PROSITE" id="PS00643">
    <property type="entry name" value="COMPLEX1_75K_3"/>
    <property type="match status" value="1"/>
</dbReference>
<dbReference type="RefSeq" id="WP_203413104.1">
    <property type="nucleotide sequence ID" value="NZ_CP060244.1"/>
</dbReference>
<evidence type="ECO:0000256" key="1">
    <source>
        <dbReference type="ARBA" id="ARBA00001966"/>
    </source>
</evidence>
<evidence type="ECO:0000313" key="15">
    <source>
        <dbReference type="Proteomes" id="UP000516349"/>
    </source>
</evidence>
<keyword evidence="5 10" id="KW-1278">Translocase</keyword>
<dbReference type="GO" id="GO:0051539">
    <property type="term" value="F:4 iron, 4 sulfur cluster binding"/>
    <property type="evidence" value="ECO:0007669"/>
    <property type="project" value="UniProtKB-KW"/>
</dbReference>
<dbReference type="CDD" id="cd00207">
    <property type="entry name" value="fer2"/>
    <property type="match status" value="1"/>
</dbReference>
<dbReference type="AlphaFoldDB" id="A0A7H1NSX5"/>
<keyword evidence="10" id="KW-0001">2Fe-2S</keyword>
<name>A0A7H1NSX5_9PROT</name>
<dbReference type="InterPro" id="IPR000283">
    <property type="entry name" value="NADH_UbQ_OxRdtase_75kDa_su_CS"/>
</dbReference>
<dbReference type="EMBL" id="CP060244">
    <property type="protein sequence ID" value="QNT78885.1"/>
    <property type="molecule type" value="Genomic_DNA"/>
</dbReference>
<dbReference type="Pfam" id="PF13510">
    <property type="entry name" value="Fer2_4"/>
    <property type="match status" value="1"/>
</dbReference>
<dbReference type="Pfam" id="PF09326">
    <property type="entry name" value="NADH_dhqG_C"/>
    <property type="match status" value="1"/>
</dbReference>
<keyword evidence="3 10" id="KW-0004">4Fe-4S</keyword>
<dbReference type="FunFam" id="3.10.20.740:FF:000001">
    <property type="entry name" value="NADH-quinone oxidoreductase subunit G"/>
    <property type="match status" value="1"/>
</dbReference>
<comment type="cofactor">
    <cofactor evidence="10">
        <name>[2Fe-2S] cluster</name>
        <dbReference type="ChEBI" id="CHEBI:190135"/>
    </cofactor>
    <text evidence="10">Binds 1 [2Fe-2S] cluster per subunit.</text>
</comment>
<dbReference type="Gene3D" id="3.30.70.20">
    <property type="match status" value="1"/>
</dbReference>
<dbReference type="InterPro" id="IPR036010">
    <property type="entry name" value="2Fe-2S_ferredoxin-like_sf"/>
</dbReference>
<dbReference type="PROSITE" id="PS51085">
    <property type="entry name" value="2FE2S_FER_2"/>
    <property type="match status" value="1"/>
</dbReference>
<evidence type="ECO:0000259" key="11">
    <source>
        <dbReference type="PROSITE" id="PS51085"/>
    </source>
</evidence>
<dbReference type="FunFam" id="3.30.70.20:FF:000002">
    <property type="entry name" value="NADH-ubiquinone oxidoreductase 75 kDa subunit"/>
    <property type="match status" value="1"/>
</dbReference>
<dbReference type="Proteomes" id="UP000516349">
    <property type="component" value="Chromosome"/>
</dbReference>
<comment type="function">
    <text evidence="10">NDH-1 shuttles electrons from NADH, via FMN and iron-sulfur (Fe-S) centers, to quinones in the respiratory chain. Couples the redox reaction to proton translocation (for every two electrons transferred, four hydrogen ions are translocated across the cytoplasmic membrane), and thus conserves the redox energy in a proton gradient.</text>
</comment>
<evidence type="ECO:0000256" key="8">
    <source>
        <dbReference type="ARBA" id="ARBA00023027"/>
    </source>
</evidence>
<dbReference type="GO" id="GO:0016020">
    <property type="term" value="C:membrane"/>
    <property type="evidence" value="ECO:0007669"/>
    <property type="project" value="InterPro"/>
</dbReference>
<dbReference type="PROSITE" id="PS00642">
    <property type="entry name" value="COMPLEX1_75K_2"/>
    <property type="match status" value="1"/>
</dbReference>
<dbReference type="InterPro" id="IPR015405">
    <property type="entry name" value="NDUFS1-like_C"/>
</dbReference>
<feature type="domain" description="4Fe-4S Mo/W bis-MGD-type" evidence="12">
    <location>
        <begin position="215"/>
        <end position="271"/>
    </location>
</feature>
<dbReference type="GO" id="GO:0008137">
    <property type="term" value="F:NADH dehydrogenase (ubiquinone) activity"/>
    <property type="evidence" value="ECO:0007669"/>
    <property type="project" value="UniProtKB-UniRule"/>
</dbReference>